<evidence type="ECO:0000313" key="3">
    <source>
        <dbReference type="EMBL" id="CAF0951045.1"/>
    </source>
</evidence>
<comment type="caution">
    <text evidence="4">The sequence shown here is derived from an EMBL/GenBank/DDBJ whole genome shotgun (WGS) entry which is preliminary data.</text>
</comment>
<evidence type="ECO:0000313" key="5">
    <source>
        <dbReference type="Proteomes" id="UP000663868"/>
    </source>
</evidence>
<dbReference type="PANTHER" id="PTHR34203:SF13">
    <property type="entry name" value="EXPRESSED PROTEIN"/>
    <property type="match status" value="1"/>
</dbReference>
<keyword evidence="1" id="KW-1133">Transmembrane helix</keyword>
<feature type="domain" description="Methyltransferase FkbM" evidence="2">
    <location>
        <begin position="115"/>
        <end position="284"/>
    </location>
</feature>
<dbReference type="NCBIfam" id="TIGR01444">
    <property type="entry name" value="fkbM_fam"/>
    <property type="match status" value="1"/>
</dbReference>
<dbReference type="Pfam" id="PF05050">
    <property type="entry name" value="Methyltransf_21"/>
    <property type="match status" value="1"/>
</dbReference>
<dbReference type="InterPro" id="IPR052514">
    <property type="entry name" value="SAM-dependent_MTase"/>
</dbReference>
<dbReference type="EMBL" id="CAJOBB010002897">
    <property type="protein sequence ID" value="CAF4006781.1"/>
    <property type="molecule type" value="Genomic_DNA"/>
</dbReference>
<feature type="transmembrane region" description="Helical" evidence="1">
    <location>
        <begin position="12"/>
        <end position="30"/>
    </location>
</feature>
<dbReference type="AlphaFoldDB" id="A0A819P2Z9"/>
<dbReference type="InterPro" id="IPR006342">
    <property type="entry name" value="FkbM_mtfrase"/>
</dbReference>
<evidence type="ECO:0000313" key="4">
    <source>
        <dbReference type="EMBL" id="CAF4006781.1"/>
    </source>
</evidence>
<dbReference type="Gene3D" id="3.40.50.150">
    <property type="entry name" value="Vaccinia Virus protein VP39"/>
    <property type="match status" value="1"/>
</dbReference>
<dbReference type="Proteomes" id="UP000663868">
    <property type="component" value="Unassembled WGS sequence"/>
</dbReference>
<dbReference type="SUPFAM" id="SSF53335">
    <property type="entry name" value="S-adenosyl-L-methionine-dependent methyltransferases"/>
    <property type="match status" value="1"/>
</dbReference>
<proteinExistence type="predicted"/>
<accession>A0A819P2Z9</accession>
<dbReference type="InterPro" id="IPR029063">
    <property type="entry name" value="SAM-dependent_MTases_sf"/>
</dbReference>
<protein>
    <recommendedName>
        <fullName evidence="2">Methyltransferase FkbM domain-containing protein</fullName>
    </recommendedName>
</protein>
<sequence length="330" mass="37478">MKQLFSRQIRRLISFIVLLIILIVTGLTFMQRTTQVPMILLTTPAQIITPVYPYLNNSNAVKLTFLNSRPFYMHLLSNDIVSNSIARSRSWMSHQTKLISLMLANSSSKPAVFLDIGANIGWFTLVMSVLGHKVIAIEPMLNNVKLMQASLQASQTLHNVIVHPNGLGVIPQQCILYSDNGNIGDGHTICGLSSEKNINTLIPNGYSIRQIINSTRLDTLVSQNIDVMKIDVEGSELYAVQSGNHLFDHYLVHNIISEFSPRMMRDKKSDPYEYLKFFVSRGYNIRMVNDQLASLYEQNTWQTVTVYKSEQDLRRLCDGSGEMELWFTKN</sequence>
<evidence type="ECO:0000259" key="2">
    <source>
        <dbReference type="Pfam" id="PF05050"/>
    </source>
</evidence>
<gene>
    <name evidence="3" type="ORF">IZO911_LOCUS15002</name>
    <name evidence="4" type="ORF">KXQ929_LOCUS28817</name>
</gene>
<organism evidence="4 5">
    <name type="scientific">Adineta steineri</name>
    <dbReference type="NCBI Taxonomy" id="433720"/>
    <lineage>
        <taxon>Eukaryota</taxon>
        <taxon>Metazoa</taxon>
        <taxon>Spiralia</taxon>
        <taxon>Gnathifera</taxon>
        <taxon>Rotifera</taxon>
        <taxon>Eurotatoria</taxon>
        <taxon>Bdelloidea</taxon>
        <taxon>Adinetida</taxon>
        <taxon>Adinetidae</taxon>
        <taxon>Adineta</taxon>
    </lineage>
</organism>
<keyword evidence="1" id="KW-0472">Membrane</keyword>
<dbReference type="Proteomes" id="UP000663860">
    <property type="component" value="Unassembled WGS sequence"/>
</dbReference>
<evidence type="ECO:0000256" key="1">
    <source>
        <dbReference type="SAM" id="Phobius"/>
    </source>
</evidence>
<reference evidence="4" key="1">
    <citation type="submission" date="2021-02" db="EMBL/GenBank/DDBJ databases">
        <authorList>
            <person name="Nowell W R."/>
        </authorList>
    </citation>
    <scope>NUCLEOTIDE SEQUENCE</scope>
</reference>
<dbReference type="PANTHER" id="PTHR34203">
    <property type="entry name" value="METHYLTRANSFERASE, FKBM FAMILY PROTEIN"/>
    <property type="match status" value="1"/>
</dbReference>
<name>A0A819P2Z9_9BILA</name>
<dbReference type="EMBL" id="CAJNOE010000127">
    <property type="protein sequence ID" value="CAF0951045.1"/>
    <property type="molecule type" value="Genomic_DNA"/>
</dbReference>
<keyword evidence="1" id="KW-0812">Transmembrane</keyword>